<evidence type="ECO:0000256" key="3">
    <source>
        <dbReference type="ARBA" id="ARBA00022801"/>
    </source>
</evidence>
<keyword evidence="4" id="KW-0460">Magnesium</keyword>
<evidence type="ECO:0000313" key="6">
    <source>
        <dbReference type="Proteomes" id="UP000468581"/>
    </source>
</evidence>
<gene>
    <name evidence="5" type="ORF">GWK08_11095</name>
</gene>
<reference evidence="5 6" key="1">
    <citation type="submission" date="2020-01" db="EMBL/GenBank/DDBJ databases">
        <title>Leptobacterium flavescens.</title>
        <authorList>
            <person name="Wang G."/>
        </authorList>
    </citation>
    <scope>NUCLEOTIDE SEQUENCE [LARGE SCALE GENOMIC DNA]</scope>
    <source>
        <strain evidence="5 6">KCTC 22160</strain>
    </source>
</reference>
<keyword evidence="6" id="KW-1185">Reference proteome</keyword>
<dbReference type="PANTHER" id="PTHR46470">
    <property type="entry name" value="N-ACYLNEURAMINATE-9-PHOSPHATASE"/>
    <property type="match status" value="1"/>
</dbReference>
<dbReference type="GO" id="GO:0016791">
    <property type="term" value="F:phosphatase activity"/>
    <property type="evidence" value="ECO:0007669"/>
    <property type="project" value="TreeGrafter"/>
</dbReference>
<keyword evidence="3 5" id="KW-0378">Hydrolase</keyword>
<evidence type="ECO:0000256" key="2">
    <source>
        <dbReference type="ARBA" id="ARBA00022723"/>
    </source>
</evidence>
<name>A0A6P0UQ88_9FLAO</name>
<dbReference type="GO" id="GO:0046872">
    <property type="term" value="F:metal ion binding"/>
    <property type="evidence" value="ECO:0007669"/>
    <property type="project" value="UniProtKB-KW"/>
</dbReference>
<evidence type="ECO:0000313" key="5">
    <source>
        <dbReference type="EMBL" id="NER13989.1"/>
    </source>
</evidence>
<dbReference type="GO" id="GO:0044281">
    <property type="term" value="P:small molecule metabolic process"/>
    <property type="evidence" value="ECO:0007669"/>
    <property type="project" value="UniProtKB-ARBA"/>
</dbReference>
<dbReference type="SUPFAM" id="SSF56784">
    <property type="entry name" value="HAD-like"/>
    <property type="match status" value="1"/>
</dbReference>
<dbReference type="Proteomes" id="UP000468581">
    <property type="component" value="Unassembled WGS sequence"/>
</dbReference>
<dbReference type="Gene3D" id="3.40.50.1000">
    <property type="entry name" value="HAD superfamily/HAD-like"/>
    <property type="match status" value="1"/>
</dbReference>
<dbReference type="InterPro" id="IPR041492">
    <property type="entry name" value="HAD_2"/>
</dbReference>
<dbReference type="SFLD" id="SFLDS00003">
    <property type="entry name" value="Haloacid_Dehalogenase"/>
    <property type="match status" value="1"/>
</dbReference>
<protein>
    <submittedName>
        <fullName evidence="5">HAD-IA family hydrolase</fullName>
    </submittedName>
</protein>
<dbReference type="InterPro" id="IPR051400">
    <property type="entry name" value="HAD-like_hydrolase"/>
</dbReference>
<keyword evidence="2" id="KW-0479">Metal-binding</keyword>
<dbReference type="AlphaFoldDB" id="A0A6P0UQ88"/>
<dbReference type="RefSeq" id="WP_163607256.1">
    <property type="nucleotide sequence ID" value="NZ_JAABOO010000002.1"/>
</dbReference>
<dbReference type="InterPro" id="IPR036412">
    <property type="entry name" value="HAD-like_sf"/>
</dbReference>
<evidence type="ECO:0000256" key="1">
    <source>
        <dbReference type="ARBA" id="ARBA00001946"/>
    </source>
</evidence>
<organism evidence="5 6">
    <name type="scientific">Leptobacterium flavescens</name>
    <dbReference type="NCBI Taxonomy" id="472055"/>
    <lineage>
        <taxon>Bacteria</taxon>
        <taxon>Pseudomonadati</taxon>
        <taxon>Bacteroidota</taxon>
        <taxon>Flavobacteriia</taxon>
        <taxon>Flavobacteriales</taxon>
        <taxon>Flavobacteriaceae</taxon>
        <taxon>Leptobacterium</taxon>
    </lineage>
</organism>
<comment type="caution">
    <text evidence="5">The sequence shown here is derived from an EMBL/GenBank/DDBJ whole genome shotgun (WGS) entry which is preliminary data.</text>
</comment>
<dbReference type="InterPro" id="IPR006439">
    <property type="entry name" value="HAD-SF_hydro_IA"/>
</dbReference>
<dbReference type="Gene3D" id="1.10.150.520">
    <property type="match status" value="1"/>
</dbReference>
<dbReference type="SFLD" id="SFLDG01129">
    <property type="entry name" value="C1.5:_HAD__Beta-PGM__Phosphata"/>
    <property type="match status" value="1"/>
</dbReference>
<dbReference type="NCBIfam" id="TIGR01549">
    <property type="entry name" value="HAD-SF-IA-v1"/>
    <property type="match status" value="1"/>
</dbReference>
<comment type="cofactor">
    <cofactor evidence="1">
        <name>Mg(2+)</name>
        <dbReference type="ChEBI" id="CHEBI:18420"/>
    </cofactor>
</comment>
<sequence>MTIKVDKNTVIVFDLDDTLYNELDYLRSAYRLIAGKVDPEKPAELFLRMFAMYRNKENVFEFLEKEYGADIGELLHIYRTHSPDIELKPGVLNIIESIRQKGGKTAIITDGRSITQRNKVKALGLEALMDEFIISEETGTEKPHPQNFELVQNKLEGTVYYYIGDNLKKDFISPNSLGWKTIALIDRGLNIHSGNHLYLKEENKPQAYIFGFKELEIQ</sequence>
<proteinExistence type="predicted"/>
<dbReference type="PANTHER" id="PTHR46470:SF2">
    <property type="entry name" value="GLYCERALDEHYDE 3-PHOSPHATE PHOSPHATASE"/>
    <property type="match status" value="1"/>
</dbReference>
<dbReference type="Pfam" id="PF13419">
    <property type="entry name" value="HAD_2"/>
    <property type="match status" value="1"/>
</dbReference>
<dbReference type="EMBL" id="JAABOO010000002">
    <property type="protein sequence ID" value="NER13989.1"/>
    <property type="molecule type" value="Genomic_DNA"/>
</dbReference>
<accession>A0A6P0UQ88</accession>
<dbReference type="InterPro" id="IPR023214">
    <property type="entry name" value="HAD_sf"/>
</dbReference>
<evidence type="ECO:0000256" key="4">
    <source>
        <dbReference type="ARBA" id="ARBA00022842"/>
    </source>
</evidence>